<sequence length="485" mass="55652">MADRSPEGSGTPIYVDIPEYDDQYDDQELTPEQIETDEHYDAPISDAMAEQIREMISHEIVKAQEAALPHIIERLSKTMAQIIKEELDQRLMTGVTKTKEPTYKDFSDVEGVFDTSGCPEKSWVKFSINLLRGRAKTWWNYTLSAKGADKARNMSWTEFKALFFKNFAPESDLRNIRRDFLQTKQTTESVRDFTMTFLDRARFLTEYASDERLLMNHYVDMLRKDIRQFISAKDWKNIEELTNAALERERESTVDEEVPPKRKVEQGSSSRKKPNHTAENCPNVRSVTPPRPQEFRKNVDRRGAPSTSRPSGTSNLPGVQRPHRPPARVHQMTIDEAKDQLIPPLDVEIANNSVIRVTDVFLNCEIEIDDEKLSIDLIPIPMGEINVIISMDWLGANEAAILCRQKLVRLRTPSGGEAIIYGERKKANLDKSYEFDDIICDDVQPQPDEMNNSGVTGHNVEFIDDMEIIDDLPVKDILNIENVRY</sequence>
<dbReference type="PANTHER" id="PTHR15503:SF42">
    <property type="entry name" value="ZINC FINGER, CCHC-TYPE, RETROTRANSPOSON GAG DOMAIN, ASPARTIC PEPTIDASE DOMAIN PROTEIN-RELATED"/>
    <property type="match status" value="1"/>
</dbReference>
<organism evidence="3 4">
    <name type="scientific">Artemisia annua</name>
    <name type="common">Sweet wormwood</name>
    <dbReference type="NCBI Taxonomy" id="35608"/>
    <lineage>
        <taxon>Eukaryota</taxon>
        <taxon>Viridiplantae</taxon>
        <taxon>Streptophyta</taxon>
        <taxon>Embryophyta</taxon>
        <taxon>Tracheophyta</taxon>
        <taxon>Spermatophyta</taxon>
        <taxon>Magnoliopsida</taxon>
        <taxon>eudicotyledons</taxon>
        <taxon>Gunneridae</taxon>
        <taxon>Pentapetalae</taxon>
        <taxon>asterids</taxon>
        <taxon>campanulids</taxon>
        <taxon>Asterales</taxon>
        <taxon>Asteraceae</taxon>
        <taxon>Asteroideae</taxon>
        <taxon>Anthemideae</taxon>
        <taxon>Artemisiinae</taxon>
        <taxon>Artemisia</taxon>
    </lineage>
</organism>
<dbReference type="OrthoDB" id="1751327at2759"/>
<dbReference type="GO" id="GO:0003964">
    <property type="term" value="F:RNA-directed DNA polymerase activity"/>
    <property type="evidence" value="ECO:0007669"/>
    <property type="project" value="UniProtKB-KW"/>
</dbReference>
<feature type="compositionally biased region" description="Polar residues" evidence="1">
    <location>
        <begin position="305"/>
        <end position="317"/>
    </location>
</feature>
<proteinExistence type="predicted"/>
<dbReference type="InterPro" id="IPR032567">
    <property type="entry name" value="RTL1-rel"/>
</dbReference>
<keyword evidence="3" id="KW-0548">Nucleotidyltransferase</keyword>
<dbReference type="EMBL" id="PKPP01003427">
    <property type="protein sequence ID" value="PWA69508.1"/>
    <property type="molecule type" value="Genomic_DNA"/>
</dbReference>
<keyword evidence="3" id="KW-0695">RNA-directed DNA polymerase</keyword>
<gene>
    <name evidence="3" type="ORF">CTI12_AA296290</name>
</gene>
<reference evidence="3 4" key="1">
    <citation type="journal article" date="2018" name="Mol. Plant">
        <title>The genome of Artemisia annua provides insight into the evolution of Asteraceae family and artemisinin biosynthesis.</title>
        <authorList>
            <person name="Shen Q."/>
            <person name="Zhang L."/>
            <person name="Liao Z."/>
            <person name="Wang S."/>
            <person name="Yan T."/>
            <person name="Shi P."/>
            <person name="Liu M."/>
            <person name="Fu X."/>
            <person name="Pan Q."/>
            <person name="Wang Y."/>
            <person name="Lv Z."/>
            <person name="Lu X."/>
            <person name="Zhang F."/>
            <person name="Jiang W."/>
            <person name="Ma Y."/>
            <person name="Chen M."/>
            <person name="Hao X."/>
            <person name="Li L."/>
            <person name="Tang Y."/>
            <person name="Lv G."/>
            <person name="Zhou Y."/>
            <person name="Sun X."/>
            <person name="Brodelius P.E."/>
            <person name="Rose J.K.C."/>
            <person name="Tang K."/>
        </authorList>
    </citation>
    <scope>NUCLEOTIDE SEQUENCE [LARGE SCALE GENOMIC DNA]</scope>
    <source>
        <strain evidence="4">cv. Huhao1</strain>
        <tissue evidence="3">Leaf</tissue>
    </source>
</reference>
<evidence type="ECO:0000259" key="2">
    <source>
        <dbReference type="Pfam" id="PF03732"/>
    </source>
</evidence>
<feature type="compositionally biased region" description="Basic and acidic residues" evidence="1">
    <location>
        <begin position="293"/>
        <end position="303"/>
    </location>
</feature>
<feature type="compositionally biased region" description="Basic and acidic residues" evidence="1">
    <location>
        <begin position="247"/>
        <end position="265"/>
    </location>
</feature>
<dbReference type="Proteomes" id="UP000245207">
    <property type="component" value="Unassembled WGS sequence"/>
</dbReference>
<keyword evidence="4" id="KW-1185">Reference proteome</keyword>
<evidence type="ECO:0000256" key="1">
    <source>
        <dbReference type="SAM" id="MobiDB-lite"/>
    </source>
</evidence>
<dbReference type="InterPro" id="IPR005162">
    <property type="entry name" value="Retrotrans_gag_dom"/>
</dbReference>
<feature type="region of interest" description="Disordered" evidence="1">
    <location>
        <begin position="247"/>
        <end position="327"/>
    </location>
</feature>
<dbReference type="PANTHER" id="PTHR15503">
    <property type="entry name" value="LDOC1 RELATED"/>
    <property type="match status" value="1"/>
</dbReference>
<accession>A0A2U1N7M9</accession>
<feature type="domain" description="Retrotransposon gag" evidence="2">
    <location>
        <begin position="130"/>
        <end position="219"/>
    </location>
</feature>
<dbReference type="Pfam" id="PF03732">
    <property type="entry name" value="Retrotrans_gag"/>
    <property type="match status" value="1"/>
</dbReference>
<dbReference type="AlphaFoldDB" id="A0A2U1N7M9"/>
<comment type="caution">
    <text evidence="3">The sequence shown here is derived from an EMBL/GenBank/DDBJ whole genome shotgun (WGS) entry which is preliminary data.</text>
</comment>
<feature type="compositionally biased region" description="Polar residues" evidence="1">
    <location>
        <begin position="277"/>
        <end position="286"/>
    </location>
</feature>
<protein>
    <submittedName>
        <fullName evidence="3">Reverse transcriptase domain-containing protein</fullName>
    </submittedName>
</protein>
<name>A0A2U1N7M9_ARTAN</name>
<evidence type="ECO:0000313" key="4">
    <source>
        <dbReference type="Proteomes" id="UP000245207"/>
    </source>
</evidence>
<keyword evidence="3" id="KW-0808">Transferase</keyword>
<evidence type="ECO:0000313" key="3">
    <source>
        <dbReference type="EMBL" id="PWA69508.1"/>
    </source>
</evidence>
<dbReference type="CDD" id="cd00303">
    <property type="entry name" value="retropepsin_like"/>
    <property type="match status" value="1"/>
</dbReference>
<dbReference type="Pfam" id="PF08284">
    <property type="entry name" value="RVP_2"/>
    <property type="match status" value="1"/>
</dbReference>